<dbReference type="InterPro" id="IPR002541">
    <property type="entry name" value="Cyt_c_assembly"/>
</dbReference>
<evidence type="ECO:0000259" key="8">
    <source>
        <dbReference type="Pfam" id="PF01578"/>
    </source>
</evidence>
<feature type="transmembrane region" description="Helical" evidence="6">
    <location>
        <begin position="380"/>
        <end position="402"/>
    </location>
</feature>
<dbReference type="eggNOG" id="COG0755">
    <property type="taxonomic scope" value="Bacteria"/>
</dbReference>
<feature type="transmembrane region" description="Helical" evidence="6">
    <location>
        <begin position="218"/>
        <end position="238"/>
    </location>
</feature>
<feature type="transmembrane region" description="Helical" evidence="6">
    <location>
        <begin position="422"/>
        <end position="441"/>
    </location>
</feature>
<protein>
    <submittedName>
        <fullName evidence="9">Membrane protein</fullName>
    </submittedName>
</protein>
<accession>E1X357</accession>
<dbReference type="PANTHER" id="PTHR30071">
    <property type="entry name" value="HEME EXPORTER PROTEIN C"/>
    <property type="match status" value="1"/>
</dbReference>
<dbReference type="OrthoDB" id="5288303at2"/>
<comment type="subcellular location">
    <subcellularLocation>
        <location evidence="1">Membrane</location>
        <topology evidence="1">Multi-pass membrane protein</topology>
    </subcellularLocation>
</comment>
<feature type="transmembrane region" description="Helical" evidence="6">
    <location>
        <begin position="338"/>
        <end position="360"/>
    </location>
</feature>
<keyword evidence="4 6" id="KW-1133">Transmembrane helix</keyword>
<evidence type="ECO:0000256" key="6">
    <source>
        <dbReference type="SAM" id="Phobius"/>
    </source>
</evidence>
<dbReference type="Proteomes" id="UP000008963">
    <property type="component" value="Chromosome"/>
</dbReference>
<evidence type="ECO:0000313" key="9">
    <source>
        <dbReference type="EMBL" id="CBW26887.1"/>
    </source>
</evidence>
<evidence type="ECO:0000313" key="10">
    <source>
        <dbReference type="Proteomes" id="UP000008963"/>
    </source>
</evidence>
<reference evidence="10" key="1">
    <citation type="journal article" date="2013" name="ISME J.">
        <title>A small predatory core genome in the divergent marine Bacteriovorax marinus SJ and the terrestrial Bdellovibrio bacteriovorus.</title>
        <authorList>
            <person name="Crossman L.C."/>
            <person name="Chen H."/>
            <person name="Cerdeno-Tarraga A.M."/>
            <person name="Brooks K."/>
            <person name="Quail M.A."/>
            <person name="Pineiro S.A."/>
            <person name="Hobley L."/>
            <person name="Sockett R.E."/>
            <person name="Bentley S.D."/>
            <person name="Parkhill J."/>
            <person name="Williams H.N."/>
            <person name="Stine O.C."/>
        </authorList>
    </citation>
    <scope>NUCLEOTIDE SEQUENCE [LARGE SCALE GENOMIC DNA]</scope>
    <source>
        <strain evidence="10">ATCC BAA-682 / DSM 15412 / SJ</strain>
    </source>
</reference>
<feature type="transmembrane region" description="Helical" evidence="6">
    <location>
        <begin position="300"/>
        <end position="318"/>
    </location>
</feature>
<keyword evidence="5 6" id="KW-0472">Membrane</keyword>
<evidence type="ECO:0000256" key="3">
    <source>
        <dbReference type="ARBA" id="ARBA00022748"/>
    </source>
</evidence>
<evidence type="ECO:0000256" key="4">
    <source>
        <dbReference type="ARBA" id="ARBA00022989"/>
    </source>
</evidence>
<feature type="transmembrane region" description="Helical" evidence="6">
    <location>
        <begin position="277"/>
        <end position="293"/>
    </location>
</feature>
<dbReference type="PATRIC" id="fig|862908.3.peg.1974"/>
<dbReference type="GO" id="GO:0020037">
    <property type="term" value="F:heme binding"/>
    <property type="evidence" value="ECO:0007669"/>
    <property type="project" value="InterPro"/>
</dbReference>
<dbReference type="EMBL" id="FQ312005">
    <property type="protein sequence ID" value="CBW26887.1"/>
    <property type="molecule type" value="Genomic_DNA"/>
</dbReference>
<dbReference type="KEGG" id="bmx:BMS_2075"/>
<dbReference type="GO" id="GO:0005886">
    <property type="term" value="C:plasma membrane"/>
    <property type="evidence" value="ECO:0007669"/>
    <property type="project" value="TreeGrafter"/>
</dbReference>
<dbReference type="HOGENOM" id="CLU_029187_0_0_7"/>
<feature type="domain" description="Cytochrome c assembly protein" evidence="8">
    <location>
        <begin position="272"/>
        <end position="470"/>
    </location>
</feature>
<gene>
    <name evidence="9" type="ordered locus">BMS_2075</name>
</gene>
<feature type="transmembrane region" description="Helical" evidence="6">
    <location>
        <begin position="482"/>
        <end position="502"/>
    </location>
</feature>
<feature type="transmembrane region" description="Helical" evidence="6">
    <location>
        <begin position="448"/>
        <end position="470"/>
    </location>
</feature>
<proteinExistence type="predicted"/>
<dbReference type="Pfam" id="PF01578">
    <property type="entry name" value="Cytochrom_C_asm"/>
    <property type="match status" value="1"/>
</dbReference>
<keyword evidence="2 6" id="KW-0812">Transmembrane</keyword>
<dbReference type="AlphaFoldDB" id="E1X357"/>
<feature type="chain" id="PRO_5003154737" evidence="7">
    <location>
        <begin position="19"/>
        <end position="515"/>
    </location>
</feature>
<feature type="transmembrane region" description="Helical" evidence="6">
    <location>
        <begin position="245"/>
        <end position="265"/>
    </location>
</feature>
<dbReference type="InterPro" id="IPR045062">
    <property type="entry name" value="Cyt_c_biogenesis_CcsA/CcmC"/>
</dbReference>
<sequence length="515" mass="58137">MKAILSLLTILISLNSFAIEQHFCDQSLESLPIRQDGRVKPLKVHASEMLKYLTGKTKYEGLSSTITFCLVSLKGMGIPTEVDLKTNIEHVDLIKTLELKDGEHRVSFEKLEEEMAIIRSEWQKAKEHSSYKKSLSSVLNKINLYKDIKTANNWLVPLVNSKDDVAWLPVGAYLTEEKVLAAKETSDRPFLKVLKDSEEQYEKIVDKDFLIELTYVNMQLPVVALILTFCGLITMTLFRKFHIALVFAVLTVVVQTAILAFRVHISGRAPITNMYETVLFSGYGALILALVIGHFKKEKIYVFVGLAYNVCTLLMLNFAGGMLSSSISPLVPVLRDNFWLSTHVTTIILSYGALALSWVLSNTVLIRKKFFFMSPADERYYSELVYTCLKYGTIMLAAGIILGGVWADYSWGRFWGWDPKETWSLIVLCLYMAILHGKYTNWIPHNRFFLLVAAAFMSVMMAWFGVNYILATGLHSYGFSEGGAIFLGSFFAVQTLVLLLTFSNFNIKKEDGPNA</sequence>
<dbReference type="RefSeq" id="WP_014244665.1">
    <property type="nucleotide sequence ID" value="NC_016620.1"/>
</dbReference>
<feature type="signal peptide" evidence="7">
    <location>
        <begin position="1"/>
        <end position="18"/>
    </location>
</feature>
<evidence type="ECO:0000256" key="7">
    <source>
        <dbReference type="SAM" id="SignalP"/>
    </source>
</evidence>
<name>E1X357_HALMS</name>
<evidence type="ECO:0000256" key="2">
    <source>
        <dbReference type="ARBA" id="ARBA00022692"/>
    </source>
</evidence>
<dbReference type="GO" id="GO:0017004">
    <property type="term" value="P:cytochrome complex assembly"/>
    <property type="evidence" value="ECO:0007669"/>
    <property type="project" value="UniProtKB-KW"/>
</dbReference>
<keyword evidence="10" id="KW-1185">Reference proteome</keyword>
<dbReference type="PANTHER" id="PTHR30071:SF1">
    <property type="entry name" value="CYTOCHROME B_B6 PROTEIN-RELATED"/>
    <property type="match status" value="1"/>
</dbReference>
<evidence type="ECO:0000256" key="5">
    <source>
        <dbReference type="ARBA" id="ARBA00023136"/>
    </source>
</evidence>
<organism evidence="9 10">
    <name type="scientific">Halobacteriovorax marinus (strain ATCC BAA-682 / DSM 15412 / SJ)</name>
    <name type="common">Bacteriovorax marinus</name>
    <dbReference type="NCBI Taxonomy" id="862908"/>
    <lineage>
        <taxon>Bacteria</taxon>
        <taxon>Pseudomonadati</taxon>
        <taxon>Bdellovibrionota</taxon>
        <taxon>Bacteriovoracia</taxon>
        <taxon>Bacteriovoracales</taxon>
        <taxon>Halobacteriovoraceae</taxon>
        <taxon>Halobacteriovorax</taxon>
    </lineage>
</organism>
<keyword evidence="3" id="KW-0201">Cytochrome c-type biogenesis</keyword>
<evidence type="ECO:0000256" key="1">
    <source>
        <dbReference type="ARBA" id="ARBA00004141"/>
    </source>
</evidence>
<keyword evidence="7" id="KW-0732">Signal</keyword>
<dbReference type="STRING" id="862908.BMS_2075"/>